<feature type="non-terminal residue" evidence="1">
    <location>
        <position position="1"/>
    </location>
</feature>
<evidence type="ECO:0000313" key="1">
    <source>
        <dbReference type="EMBL" id="GMR44494.1"/>
    </source>
</evidence>
<organism evidence="1 2">
    <name type="scientific">Pristionchus mayeri</name>
    <dbReference type="NCBI Taxonomy" id="1317129"/>
    <lineage>
        <taxon>Eukaryota</taxon>
        <taxon>Metazoa</taxon>
        <taxon>Ecdysozoa</taxon>
        <taxon>Nematoda</taxon>
        <taxon>Chromadorea</taxon>
        <taxon>Rhabditida</taxon>
        <taxon>Rhabditina</taxon>
        <taxon>Diplogasteromorpha</taxon>
        <taxon>Diplogasteroidea</taxon>
        <taxon>Neodiplogasteridae</taxon>
        <taxon>Pristionchus</taxon>
    </lineage>
</organism>
<name>A0AAN5CH82_9BILA</name>
<comment type="caution">
    <text evidence="1">The sequence shown here is derived from an EMBL/GenBank/DDBJ whole genome shotgun (WGS) entry which is preliminary data.</text>
</comment>
<sequence length="217" mass="24021">LVLLFLSFPLALAKNGPLSDFNLQRRPLNTYVTANAVHVKTANRSITIDKTTISYSEAFPPFLIRNRGSVLLLTDEPHLLFAGRPSLFQMVTASGHRTIVPYVVPRNLAALLKQAEVHHTIIVCFPSTKSEMPFSQLEGVVLINPAEDSDLPPPSLPTVLLYTDGKTADQGQGDDWARTRVESITFPVTSLADSPSVKGREKFGQILTNFFDRIHLR</sequence>
<gene>
    <name evidence="1" type="ORF">PMAYCL1PPCAC_14689</name>
</gene>
<reference evidence="2" key="1">
    <citation type="submission" date="2022-10" db="EMBL/GenBank/DDBJ databases">
        <title>Genome assembly of Pristionchus species.</title>
        <authorList>
            <person name="Yoshida K."/>
            <person name="Sommer R.J."/>
        </authorList>
    </citation>
    <scope>NUCLEOTIDE SEQUENCE [LARGE SCALE GENOMIC DNA]</scope>
    <source>
        <strain evidence="2">RS5460</strain>
    </source>
</reference>
<evidence type="ECO:0000313" key="2">
    <source>
        <dbReference type="Proteomes" id="UP001328107"/>
    </source>
</evidence>
<proteinExistence type="predicted"/>
<dbReference type="AlphaFoldDB" id="A0AAN5CH82"/>
<keyword evidence="2" id="KW-1185">Reference proteome</keyword>
<dbReference type="Proteomes" id="UP001328107">
    <property type="component" value="Unassembled WGS sequence"/>
</dbReference>
<dbReference type="EMBL" id="BTRK01000003">
    <property type="protein sequence ID" value="GMR44494.1"/>
    <property type="molecule type" value="Genomic_DNA"/>
</dbReference>
<protein>
    <submittedName>
        <fullName evidence="1">Uncharacterized protein</fullName>
    </submittedName>
</protein>
<accession>A0AAN5CH82</accession>